<proteinExistence type="predicted"/>
<accession>H0E4U2</accession>
<organism evidence="1 2">
    <name type="scientific">Patulibacter medicamentivorans</name>
    <dbReference type="NCBI Taxonomy" id="1097667"/>
    <lineage>
        <taxon>Bacteria</taxon>
        <taxon>Bacillati</taxon>
        <taxon>Actinomycetota</taxon>
        <taxon>Thermoleophilia</taxon>
        <taxon>Solirubrobacterales</taxon>
        <taxon>Patulibacteraceae</taxon>
        <taxon>Patulibacter</taxon>
    </lineage>
</organism>
<dbReference type="GO" id="GO:0008081">
    <property type="term" value="F:phosphoric diester hydrolase activity"/>
    <property type="evidence" value="ECO:0007669"/>
    <property type="project" value="InterPro"/>
</dbReference>
<evidence type="ECO:0000313" key="2">
    <source>
        <dbReference type="Proteomes" id="UP000005143"/>
    </source>
</evidence>
<dbReference type="Gene3D" id="3.20.20.190">
    <property type="entry name" value="Phosphatidylinositol (PI) phosphodiesterase"/>
    <property type="match status" value="1"/>
</dbReference>
<reference evidence="1 2" key="1">
    <citation type="journal article" date="2013" name="Biodegradation">
        <title>Quantitative proteomic analysis of ibuprofen-degrading Patulibacter sp. strain I11.</title>
        <authorList>
            <person name="Almeida B."/>
            <person name="Kjeldal H."/>
            <person name="Lolas I."/>
            <person name="Knudsen A.D."/>
            <person name="Carvalho G."/>
            <person name="Nielsen K.L."/>
            <person name="Barreto Crespo M.T."/>
            <person name="Stensballe A."/>
            <person name="Nielsen J.L."/>
        </authorList>
    </citation>
    <scope>NUCLEOTIDE SEQUENCE [LARGE SCALE GENOMIC DNA]</scope>
    <source>
        <strain evidence="1 2">I11</strain>
    </source>
</reference>
<dbReference type="GO" id="GO:0006629">
    <property type="term" value="P:lipid metabolic process"/>
    <property type="evidence" value="ECO:0007669"/>
    <property type="project" value="InterPro"/>
</dbReference>
<dbReference type="SUPFAM" id="SSF51695">
    <property type="entry name" value="PLC-like phosphodiesterases"/>
    <property type="match status" value="1"/>
</dbReference>
<keyword evidence="2" id="KW-1185">Reference proteome</keyword>
<dbReference type="Proteomes" id="UP000005143">
    <property type="component" value="Unassembled WGS sequence"/>
</dbReference>
<dbReference type="Pfam" id="PF26146">
    <property type="entry name" value="PI-PLC_X"/>
    <property type="match status" value="1"/>
</dbReference>
<dbReference type="InterPro" id="IPR017946">
    <property type="entry name" value="PLC-like_Pdiesterase_TIM-brl"/>
</dbReference>
<dbReference type="PANTHER" id="PTHR13593">
    <property type="match status" value="1"/>
</dbReference>
<dbReference type="PANTHER" id="PTHR13593:SF140">
    <property type="entry name" value="PLC-LIKE PHOSPHODIESTERASE"/>
    <property type="match status" value="1"/>
</dbReference>
<dbReference type="AlphaFoldDB" id="H0E4U2"/>
<evidence type="ECO:0000313" key="1">
    <source>
        <dbReference type="EMBL" id="EHN11295.1"/>
    </source>
</evidence>
<gene>
    <name evidence="1" type="ORF">PAI11_18230</name>
</gene>
<protein>
    <submittedName>
        <fullName evidence="1">Putative integral membrane protein</fullName>
    </submittedName>
</protein>
<dbReference type="InterPro" id="IPR051057">
    <property type="entry name" value="PI-PLC_domain"/>
</dbReference>
<name>H0E4U2_9ACTN</name>
<dbReference type="EMBL" id="AGUD01000120">
    <property type="protein sequence ID" value="EHN11295.1"/>
    <property type="molecule type" value="Genomic_DNA"/>
</dbReference>
<sequence>MSVPLPGWYSAEQDRPIPEQLRDGVRGLLIDTHYADRLPNGRIRTVIDDAAARETAGRDGIGPEAVDAALRIRARLGFKGRGERGIYLCHTFCELGATKLDDVLGQLRRFLVANPGEVVVVVNQDAITPADFVAAVRRAGLERHVYRGPVDGRWPTLRQMIASDQRLVLLAEERAGGAPWYRPAYARALQETPYAFGRVGQLTDPARRPASCVPNRGPSSAPLLLLNHWISTDPLPQPTQAATVNAYGPLLARARACAAIRHRTPNLVAVNFYRRGDLMRVVDALNGIDGGSR</sequence>
<comment type="caution">
    <text evidence="1">The sequence shown here is derived from an EMBL/GenBank/DDBJ whole genome shotgun (WGS) entry which is preliminary data.</text>
</comment>